<dbReference type="InterPro" id="IPR036291">
    <property type="entry name" value="NAD(P)-bd_dom_sf"/>
</dbReference>
<dbReference type="SUPFAM" id="SSF51735">
    <property type="entry name" value="NAD(P)-binding Rossmann-fold domains"/>
    <property type="match status" value="1"/>
</dbReference>
<evidence type="ECO:0000256" key="6">
    <source>
        <dbReference type="ARBA" id="ARBA00022605"/>
    </source>
</evidence>
<dbReference type="CDD" id="cd04881">
    <property type="entry name" value="ACT_HSDH-Hom"/>
    <property type="match status" value="1"/>
</dbReference>
<keyword evidence="7" id="KW-0791">Threonine biosynthesis</keyword>
<dbReference type="InterPro" id="IPR005106">
    <property type="entry name" value="Asp/hSer_DH_NAD-bd"/>
</dbReference>
<dbReference type="Pfam" id="PF01842">
    <property type="entry name" value="ACT"/>
    <property type="match status" value="1"/>
</dbReference>
<dbReference type="PROSITE" id="PS51671">
    <property type="entry name" value="ACT"/>
    <property type="match status" value="1"/>
</dbReference>
<dbReference type="GO" id="GO:0004412">
    <property type="term" value="F:homoserine dehydrogenase activity"/>
    <property type="evidence" value="ECO:0007669"/>
    <property type="project" value="UniProtKB-EC"/>
</dbReference>
<protein>
    <recommendedName>
        <fullName evidence="5">Homoserine dehydrogenase</fullName>
        <ecNumber evidence="4">1.1.1.3</ecNumber>
    </recommendedName>
</protein>
<comment type="pathway">
    <text evidence="2">Amino-acid biosynthesis; L-methionine biosynthesis via de novo pathway; L-homoserine from L-aspartate: step 3/3.</text>
</comment>
<dbReference type="InterPro" id="IPR002912">
    <property type="entry name" value="ACT_dom"/>
</dbReference>
<organism evidence="11 12">
    <name type="scientific">Thermatribacter velox</name>
    <dbReference type="NCBI Taxonomy" id="3039681"/>
    <lineage>
        <taxon>Bacteria</taxon>
        <taxon>Pseudomonadati</taxon>
        <taxon>Atribacterota</taxon>
        <taxon>Atribacteria</taxon>
        <taxon>Atribacterales</taxon>
        <taxon>Thermatribacteraceae</taxon>
        <taxon>Thermatribacter</taxon>
    </lineage>
</organism>
<dbReference type="EC" id="1.1.1.3" evidence="4"/>
<dbReference type="NCBIfam" id="NF004976">
    <property type="entry name" value="PRK06349.1"/>
    <property type="match status" value="1"/>
</dbReference>
<dbReference type="InterPro" id="IPR016204">
    <property type="entry name" value="HDH"/>
</dbReference>
<dbReference type="InterPro" id="IPR001342">
    <property type="entry name" value="HDH_cat"/>
</dbReference>
<dbReference type="InterPro" id="IPR045865">
    <property type="entry name" value="ACT-like_dom_sf"/>
</dbReference>
<evidence type="ECO:0000259" key="10">
    <source>
        <dbReference type="PROSITE" id="PS51671"/>
    </source>
</evidence>
<dbReference type="Pfam" id="PF03447">
    <property type="entry name" value="NAD_binding_3"/>
    <property type="match status" value="1"/>
</dbReference>
<keyword evidence="9" id="KW-0486">Methionine biosynthesis</keyword>
<evidence type="ECO:0000256" key="9">
    <source>
        <dbReference type="ARBA" id="ARBA00023167"/>
    </source>
</evidence>
<keyword evidence="6" id="KW-0028">Amino-acid biosynthesis</keyword>
<proteinExistence type="inferred from homology"/>
<gene>
    <name evidence="11" type="ORF">QBE54_04205</name>
</gene>
<keyword evidence="12" id="KW-1185">Reference proteome</keyword>
<dbReference type="RefSeq" id="WP_369019104.1">
    <property type="nucleotide sequence ID" value="NZ_CP121689.1"/>
</dbReference>
<name>A0ABZ2YGA7_9BACT</name>
<evidence type="ECO:0000313" key="11">
    <source>
        <dbReference type="EMBL" id="WZL76939.1"/>
    </source>
</evidence>
<evidence type="ECO:0000313" key="12">
    <source>
        <dbReference type="Proteomes" id="UP001461341"/>
    </source>
</evidence>
<dbReference type="PIRSF" id="PIRSF000098">
    <property type="entry name" value="Homoser_dehydrog"/>
    <property type="match status" value="1"/>
</dbReference>
<accession>A0ABZ2YGA7</accession>
<evidence type="ECO:0000256" key="5">
    <source>
        <dbReference type="ARBA" id="ARBA00013376"/>
    </source>
</evidence>
<dbReference type="SUPFAM" id="SSF55021">
    <property type="entry name" value="ACT-like"/>
    <property type="match status" value="1"/>
</dbReference>
<evidence type="ECO:0000256" key="1">
    <source>
        <dbReference type="ARBA" id="ARBA00005056"/>
    </source>
</evidence>
<dbReference type="Gene3D" id="3.30.360.10">
    <property type="entry name" value="Dihydrodipicolinate Reductase, domain 2"/>
    <property type="match status" value="1"/>
</dbReference>
<dbReference type="Gene3D" id="3.30.70.260">
    <property type="match status" value="1"/>
</dbReference>
<dbReference type="EMBL" id="CP121689">
    <property type="protein sequence ID" value="WZL76939.1"/>
    <property type="molecule type" value="Genomic_DNA"/>
</dbReference>
<evidence type="ECO:0000256" key="7">
    <source>
        <dbReference type="ARBA" id="ARBA00022697"/>
    </source>
</evidence>
<reference evidence="11 12" key="1">
    <citation type="submission" date="2023-03" db="EMBL/GenBank/DDBJ databases">
        <title>Novel Species.</title>
        <authorList>
            <person name="Ma S."/>
        </authorList>
    </citation>
    <scope>NUCLEOTIDE SEQUENCE [LARGE SCALE GENOMIC DNA]</scope>
    <source>
        <strain evidence="11 12">B11</strain>
    </source>
</reference>
<dbReference type="SUPFAM" id="SSF55347">
    <property type="entry name" value="Glyceraldehyde-3-phosphate dehydrogenase-like, C-terminal domain"/>
    <property type="match status" value="1"/>
</dbReference>
<comment type="pathway">
    <text evidence="1">Amino-acid biosynthesis; L-threonine biosynthesis; L-threonine from L-aspartate: step 3/5.</text>
</comment>
<dbReference type="Proteomes" id="UP001461341">
    <property type="component" value="Chromosome"/>
</dbReference>
<feature type="domain" description="ACT" evidence="10">
    <location>
        <begin position="353"/>
        <end position="428"/>
    </location>
</feature>
<evidence type="ECO:0000256" key="3">
    <source>
        <dbReference type="ARBA" id="ARBA00006753"/>
    </source>
</evidence>
<keyword evidence="8 11" id="KW-0560">Oxidoreductase</keyword>
<dbReference type="Pfam" id="PF00742">
    <property type="entry name" value="Homoserine_dh"/>
    <property type="match status" value="1"/>
</dbReference>
<evidence type="ECO:0000256" key="2">
    <source>
        <dbReference type="ARBA" id="ARBA00005062"/>
    </source>
</evidence>
<dbReference type="PANTHER" id="PTHR43331:SF1">
    <property type="entry name" value="HOMOSERINE DEHYDROGENASE"/>
    <property type="match status" value="1"/>
</dbReference>
<evidence type="ECO:0000256" key="8">
    <source>
        <dbReference type="ARBA" id="ARBA00023002"/>
    </source>
</evidence>
<dbReference type="PANTHER" id="PTHR43331">
    <property type="entry name" value="HOMOSERINE DEHYDROGENASE"/>
    <property type="match status" value="1"/>
</dbReference>
<comment type="similarity">
    <text evidence="3">Belongs to the homoserine dehydrogenase family.</text>
</comment>
<dbReference type="Gene3D" id="3.40.50.720">
    <property type="entry name" value="NAD(P)-binding Rossmann-like Domain"/>
    <property type="match status" value="1"/>
</dbReference>
<sequence length="432" mass="47120">MEEKRTRVNIGIIGFGTVGSGTVKVLWEQKFEIERALGVTVEVVKIVDKDWIRSRSIVIPPSLRGEDPAEILNDDSIDIVVEAIGGLEPAFSIVKEALERGKTVVTPNKELIAKKGKELLQVALQSGSELFFEGSVGGGIPIIHALKEQLLGDDIEEIFGIVNGTTNFILSEMSLKGVSYQEALREAQRLGYAEPVPTMDVEGFDAAYKIAILASLSFRTQVDVDQVYREGITALLPQDIDFARELGYVIKLLAIAKKDKNQLELRVHPVLLPSWHSLASVNGVENAIFVKSRTRNLTFIGPGAGGEATGSAIVGDIIEAIRNLKYSCRGRAGYNFTANFPVKPMKEVVNQYCVRILAYDRPGVLGKIAAEFGACGVSLSAVKQPVSVPDQLTHIYFLTHHTPESQLQLALEHIRKLSVVSDAFAIRVESGS</sequence>
<evidence type="ECO:0000256" key="4">
    <source>
        <dbReference type="ARBA" id="ARBA00013213"/>
    </source>
</evidence>